<reference evidence="2 3" key="1">
    <citation type="journal article" date="2014" name="Int. J. Syst. Evol. Microbiol.">
        <title>Complete genome sequence of Corynebacterium casei LMG S-19264T (=DSM 44701T), isolated from a smear-ripened cheese.</title>
        <authorList>
            <consortium name="US DOE Joint Genome Institute (JGI-PGF)"/>
            <person name="Walter F."/>
            <person name="Albersmeier A."/>
            <person name="Kalinowski J."/>
            <person name="Ruckert C."/>
        </authorList>
    </citation>
    <scope>NUCLEOTIDE SEQUENCE [LARGE SCALE GENOMIC DNA]</scope>
    <source>
        <strain evidence="2 3">NBRC 110095</strain>
    </source>
</reference>
<dbReference type="Proteomes" id="UP001156870">
    <property type="component" value="Unassembled WGS sequence"/>
</dbReference>
<proteinExistence type="predicted"/>
<keyword evidence="1" id="KW-1133">Transmembrane helix</keyword>
<dbReference type="AlphaFoldDB" id="A0AA37WR21"/>
<feature type="transmembrane region" description="Helical" evidence="1">
    <location>
        <begin position="6"/>
        <end position="24"/>
    </location>
</feature>
<dbReference type="EMBL" id="BSPD01000092">
    <property type="protein sequence ID" value="GLS27907.1"/>
    <property type="molecule type" value="Genomic_DNA"/>
</dbReference>
<keyword evidence="1" id="KW-0812">Transmembrane</keyword>
<evidence type="ECO:0000313" key="3">
    <source>
        <dbReference type="Proteomes" id="UP001156870"/>
    </source>
</evidence>
<protein>
    <submittedName>
        <fullName evidence="2">Uncharacterized protein</fullName>
    </submittedName>
</protein>
<evidence type="ECO:0000256" key="1">
    <source>
        <dbReference type="SAM" id="Phobius"/>
    </source>
</evidence>
<accession>A0AA37WR21</accession>
<organism evidence="2 3">
    <name type="scientific">Marinibactrum halimedae</name>
    <dbReference type="NCBI Taxonomy" id="1444977"/>
    <lineage>
        <taxon>Bacteria</taxon>
        <taxon>Pseudomonadati</taxon>
        <taxon>Pseudomonadota</taxon>
        <taxon>Gammaproteobacteria</taxon>
        <taxon>Cellvibrionales</taxon>
        <taxon>Cellvibrionaceae</taxon>
        <taxon>Marinibactrum</taxon>
    </lineage>
</organism>
<keyword evidence="1" id="KW-0472">Membrane</keyword>
<sequence>MQWVLTALLTVIIFGSVLWLLLHVRTPRYHVIGKDIERILELVITGQATENDWSVFTAYQIRDNDYLESIRERCMEIEEREYIGDVRPPYLFTSNGIEEIRALHDELKNYHQRHARS</sequence>
<comment type="caution">
    <text evidence="2">The sequence shown here is derived from an EMBL/GenBank/DDBJ whole genome shotgun (WGS) entry which is preliminary data.</text>
</comment>
<dbReference type="RefSeq" id="WP_232595131.1">
    <property type="nucleotide sequence ID" value="NZ_BSPD01000092.1"/>
</dbReference>
<keyword evidence="3" id="KW-1185">Reference proteome</keyword>
<gene>
    <name evidence="2" type="ORF">GCM10007877_36260</name>
</gene>
<evidence type="ECO:0000313" key="2">
    <source>
        <dbReference type="EMBL" id="GLS27907.1"/>
    </source>
</evidence>
<name>A0AA37WR21_9GAMM</name>